<evidence type="ECO:0000259" key="4">
    <source>
        <dbReference type="PROSITE" id="PS51930"/>
    </source>
</evidence>
<dbReference type="InterPro" id="IPR050575">
    <property type="entry name" value="BMC_shell"/>
</dbReference>
<dbReference type="Gene3D" id="3.30.70.1710">
    <property type="match status" value="1"/>
</dbReference>
<evidence type="ECO:0000256" key="3">
    <source>
        <dbReference type="PROSITE-ProRule" id="PRU01278"/>
    </source>
</evidence>
<dbReference type="Proteomes" id="UP000469523">
    <property type="component" value="Unassembled WGS sequence"/>
</dbReference>
<dbReference type="SMART" id="SM00877">
    <property type="entry name" value="BMC"/>
    <property type="match status" value="1"/>
</dbReference>
<dbReference type="InterPro" id="IPR000249">
    <property type="entry name" value="BMC_dom"/>
</dbReference>
<feature type="domain" description="BMC" evidence="4">
    <location>
        <begin position="4"/>
        <end position="88"/>
    </location>
</feature>
<dbReference type="EMBL" id="VUNQ01000012">
    <property type="protein sequence ID" value="MSU01233.1"/>
    <property type="molecule type" value="Genomic_DNA"/>
</dbReference>
<accession>A0A6N7XUW7</accession>
<organism evidence="5 6">
    <name type="scientific">Tissierella pigra</name>
    <dbReference type="NCBI Taxonomy" id="2607614"/>
    <lineage>
        <taxon>Bacteria</taxon>
        <taxon>Bacillati</taxon>
        <taxon>Bacillota</taxon>
        <taxon>Tissierellia</taxon>
        <taxon>Tissierellales</taxon>
        <taxon>Tissierellaceae</taxon>
        <taxon>Tissierella</taxon>
    </lineage>
</organism>
<dbReference type="PANTHER" id="PTHR33941:SF11">
    <property type="entry name" value="BACTERIAL MICROCOMPARTMENT SHELL PROTEIN PDUJ"/>
    <property type="match status" value="1"/>
</dbReference>
<dbReference type="InterPro" id="IPR037233">
    <property type="entry name" value="CcmK-like_sf"/>
</dbReference>
<proteinExistence type="inferred from homology"/>
<evidence type="ECO:0000256" key="1">
    <source>
        <dbReference type="ARBA" id="ARBA00024322"/>
    </source>
</evidence>
<dbReference type="GO" id="GO:0031469">
    <property type="term" value="C:bacterial microcompartment"/>
    <property type="evidence" value="ECO:0007669"/>
    <property type="project" value="UniProtKB-SubCell"/>
</dbReference>
<reference evidence="5 6" key="1">
    <citation type="submission" date="2019-09" db="EMBL/GenBank/DDBJ databases">
        <title>In-depth cultivation of the pig gut microbiome towards novel bacterial diversity and tailored functional studies.</title>
        <authorList>
            <person name="Wylensek D."/>
            <person name="Hitch T.C.A."/>
            <person name="Clavel T."/>
        </authorList>
    </citation>
    <scope>NUCLEOTIDE SEQUENCE [LARGE SCALE GENOMIC DNA]</scope>
    <source>
        <strain evidence="5 6">WCA3-693-APC-4?</strain>
    </source>
</reference>
<comment type="caution">
    <text evidence="5">The sequence shown here is derived from an EMBL/GenBank/DDBJ whole genome shotgun (WGS) entry which is preliminary data.</text>
</comment>
<dbReference type="CDD" id="cd07045">
    <property type="entry name" value="BMC_CcmK_like"/>
    <property type="match status" value="1"/>
</dbReference>
<comment type="similarity">
    <text evidence="3">Belongs to the bacterial microcompartments protein family.</text>
</comment>
<dbReference type="InterPro" id="IPR044872">
    <property type="entry name" value="CcmK/CsoS1_BMC"/>
</dbReference>
<dbReference type="SUPFAM" id="SSF143414">
    <property type="entry name" value="CcmK-like"/>
    <property type="match status" value="1"/>
</dbReference>
<name>A0A6N7XUW7_9FIRM</name>
<sequence>MAKALGLIEVRGKLGAILAADEAVKAANVILLGGEVIRGGLTTIYIIGDVSAVKSSVEAGEIAVADKNCLISSYVIPRLDDQVEQMLMKSFDKKEDNPSDSRESNQPIIEEVGKNEIIEEKKDTLLGPLSESKEILQENLEHGRDTIIDSSFNKRELEKMRVADLRSLAYKLNLSTIKESEIKSANKAVLIEALLDKGVEY</sequence>
<dbReference type="AlphaFoldDB" id="A0A6N7XUW7"/>
<evidence type="ECO:0000313" key="5">
    <source>
        <dbReference type="EMBL" id="MSU01233.1"/>
    </source>
</evidence>
<dbReference type="PANTHER" id="PTHR33941">
    <property type="entry name" value="PROPANEDIOL UTILIZATION PROTEIN PDUA"/>
    <property type="match status" value="1"/>
</dbReference>
<protein>
    <submittedName>
        <fullName evidence="5">BMC domain-containing protein</fullName>
    </submittedName>
</protein>
<keyword evidence="2" id="KW-1283">Bacterial microcompartment</keyword>
<keyword evidence="6" id="KW-1185">Reference proteome</keyword>
<dbReference type="RefSeq" id="WP_154439648.1">
    <property type="nucleotide sequence ID" value="NZ_VUNQ01000012.1"/>
</dbReference>
<gene>
    <name evidence="5" type="ORF">FYJ83_07105</name>
</gene>
<comment type="subcellular location">
    <subcellularLocation>
        <location evidence="1">Bacterial microcompartment</location>
    </subcellularLocation>
</comment>
<dbReference type="PROSITE" id="PS51930">
    <property type="entry name" value="BMC_2"/>
    <property type="match status" value="1"/>
</dbReference>
<evidence type="ECO:0000256" key="2">
    <source>
        <dbReference type="ARBA" id="ARBA00024446"/>
    </source>
</evidence>
<evidence type="ECO:0000313" key="6">
    <source>
        <dbReference type="Proteomes" id="UP000469523"/>
    </source>
</evidence>
<dbReference type="Pfam" id="PF00936">
    <property type="entry name" value="BMC"/>
    <property type="match status" value="1"/>
</dbReference>